<accession>K6Y3G4</accession>
<organism evidence="1 2">
    <name type="scientific">Paraglaciecola arctica BSs20135</name>
    <dbReference type="NCBI Taxonomy" id="493475"/>
    <lineage>
        <taxon>Bacteria</taxon>
        <taxon>Pseudomonadati</taxon>
        <taxon>Pseudomonadota</taxon>
        <taxon>Gammaproteobacteria</taxon>
        <taxon>Alteromonadales</taxon>
        <taxon>Alteromonadaceae</taxon>
        <taxon>Paraglaciecola</taxon>
    </lineage>
</organism>
<dbReference type="EMBL" id="BAEO01000018">
    <property type="protein sequence ID" value="GAC18506.1"/>
    <property type="molecule type" value="Genomic_DNA"/>
</dbReference>
<keyword evidence="2" id="KW-1185">Reference proteome</keyword>
<dbReference type="AlphaFoldDB" id="K6Y3G4"/>
<comment type="caution">
    <text evidence="1">The sequence shown here is derived from an EMBL/GenBank/DDBJ whole genome shotgun (WGS) entry which is preliminary data.</text>
</comment>
<reference evidence="1 2" key="1">
    <citation type="journal article" date="2017" name="Antonie Van Leeuwenhoek">
        <title>Rhizobium rhizosphaerae sp. nov., a novel species isolated from rice rhizosphere.</title>
        <authorList>
            <person name="Zhao J.J."/>
            <person name="Zhang J."/>
            <person name="Zhang R.J."/>
            <person name="Zhang C.W."/>
            <person name="Yin H.Q."/>
            <person name="Zhang X.X."/>
        </authorList>
    </citation>
    <scope>NUCLEOTIDE SEQUENCE [LARGE SCALE GENOMIC DNA]</scope>
    <source>
        <strain evidence="1 2">BSs20135</strain>
    </source>
</reference>
<gene>
    <name evidence="1" type="ORF">GARC_1533</name>
</gene>
<dbReference type="Proteomes" id="UP000006327">
    <property type="component" value="Unassembled WGS sequence"/>
</dbReference>
<sequence>MQILLKITTRALQLLYQPKFHCPSVLVMGRSEDHVVAD</sequence>
<name>K6Y3G4_9ALTE</name>
<proteinExistence type="predicted"/>
<protein>
    <submittedName>
        <fullName evidence="1">Uncharacterized protein</fullName>
    </submittedName>
</protein>
<evidence type="ECO:0000313" key="2">
    <source>
        <dbReference type="Proteomes" id="UP000006327"/>
    </source>
</evidence>
<evidence type="ECO:0000313" key="1">
    <source>
        <dbReference type="EMBL" id="GAC18506.1"/>
    </source>
</evidence>